<feature type="compositionally biased region" description="Basic residues" evidence="2">
    <location>
        <begin position="61"/>
        <end position="72"/>
    </location>
</feature>
<evidence type="ECO:0008006" key="5">
    <source>
        <dbReference type="Google" id="ProtNLM"/>
    </source>
</evidence>
<protein>
    <recommendedName>
        <fullName evidence="5">Rrp15p-domain-containing protein</fullName>
    </recommendedName>
</protein>
<gene>
    <name evidence="3" type="ORF">QCA50_002136</name>
</gene>
<dbReference type="GO" id="GO:0000470">
    <property type="term" value="P:maturation of LSU-rRNA"/>
    <property type="evidence" value="ECO:0007669"/>
    <property type="project" value="TreeGrafter"/>
</dbReference>
<dbReference type="GO" id="GO:0000460">
    <property type="term" value="P:maturation of 5.8S rRNA"/>
    <property type="evidence" value="ECO:0007669"/>
    <property type="project" value="TreeGrafter"/>
</dbReference>
<evidence type="ECO:0000313" key="3">
    <source>
        <dbReference type="EMBL" id="KAK7694948.1"/>
    </source>
</evidence>
<sequence length="233" mass="25344">MPVTKRQKLQTEEASNASDAEENFDSIPSDDEDSGSLASGSGQSSADEPDTDDEIEASKFTKSKKTLKRKRRATDAVRFGTTLQSLLNTDAPSALPLALKPSVNRQRNDDKLELKVKKVMQVERKEKEEKGRVKDVIGGWGAEGERALRKVAQRGVVKLFNVIQQSQSATNVAEQKLKSQRGSGKPTLPAPEIENKSSKKGKQKGALGNPREATLVQNDFLNSIKSGGIVSKV</sequence>
<dbReference type="PANTHER" id="PTHR13245">
    <property type="entry name" value="RRP15-LIKE PROTEIN"/>
    <property type="match status" value="1"/>
</dbReference>
<dbReference type="InterPro" id="IPR012459">
    <property type="entry name" value="Rrp15"/>
</dbReference>
<feature type="compositionally biased region" description="Low complexity" evidence="2">
    <location>
        <begin position="35"/>
        <end position="46"/>
    </location>
</feature>
<keyword evidence="4" id="KW-1185">Reference proteome</keyword>
<dbReference type="AlphaFoldDB" id="A0AAW0GMT5"/>
<name>A0AAW0GMT5_9APHY</name>
<dbReference type="Proteomes" id="UP001385951">
    <property type="component" value="Unassembled WGS sequence"/>
</dbReference>
<feature type="compositionally biased region" description="Acidic residues" evidence="2">
    <location>
        <begin position="19"/>
        <end position="34"/>
    </location>
</feature>
<dbReference type="GO" id="GO:0030687">
    <property type="term" value="C:preribosome, large subunit precursor"/>
    <property type="evidence" value="ECO:0007669"/>
    <property type="project" value="TreeGrafter"/>
</dbReference>
<organism evidence="3 4">
    <name type="scientific">Cerrena zonata</name>
    <dbReference type="NCBI Taxonomy" id="2478898"/>
    <lineage>
        <taxon>Eukaryota</taxon>
        <taxon>Fungi</taxon>
        <taxon>Dikarya</taxon>
        <taxon>Basidiomycota</taxon>
        <taxon>Agaricomycotina</taxon>
        <taxon>Agaricomycetes</taxon>
        <taxon>Polyporales</taxon>
        <taxon>Cerrenaceae</taxon>
        <taxon>Cerrena</taxon>
    </lineage>
</organism>
<comment type="caution">
    <text evidence="3">The sequence shown here is derived from an EMBL/GenBank/DDBJ whole genome shotgun (WGS) entry which is preliminary data.</text>
</comment>
<evidence type="ECO:0000313" key="4">
    <source>
        <dbReference type="Proteomes" id="UP001385951"/>
    </source>
</evidence>
<evidence type="ECO:0000256" key="2">
    <source>
        <dbReference type="SAM" id="MobiDB-lite"/>
    </source>
</evidence>
<accession>A0AAW0GMT5</accession>
<feature type="region of interest" description="Disordered" evidence="2">
    <location>
        <begin position="170"/>
        <end position="213"/>
    </location>
</feature>
<evidence type="ECO:0000256" key="1">
    <source>
        <dbReference type="ARBA" id="ARBA00007462"/>
    </source>
</evidence>
<reference evidence="3 4" key="1">
    <citation type="submission" date="2022-09" db="EMBL/GenBank/DDBJ databases">
        <authorList>
            <person name="Palmer J.M."/>
        </authorList>
    </citation>
    <scope>NUCLEOTIDE SEQUENCE [LARGE SCALE GENOMIC DNA]</scope>
    <source>
        <strain evidence="3 4">DSM 7382</strain>
    </source>
</reference>
<dbReference type="Pfam" id="PF07890">
    <property type="entry name" value="Rrp15p"/>
    <property type="match status" value="1"/>
</dbReference>
<feature type="region of interest" description="Disordered" evidence="2">
    <location>
        <begin position="1"/>
        <end position="73"/>
    </location>
</feature>
<proteinExistence type="inferred from homology"/>
<comment type="similarity">
    <text evidence="1">Belongs to the RRP15 family.</text>
</comment>
<dbReference type="PANTHER" id="PTHR13245:SF14">
    <property type="entry name" value="RRP15-LIKE PROTEIN"/>
    <property type="match status" value="1"/>
</dbReference>
<dbReference type="EMBL" id="JASBNA010000002">
    <property type="protein sequence ID" value="KAK7694948.1"/>
    <property type="molecule type" value="Genomic_DNA"/>
</dbReference>